<evidence type="ECO:0000313" key="1">
    <source>
        <dbReference type="EMBL" id="CAD6501924.1"/>
    </source>
</evidence>
<dbReference type="EMBL" id="CAJHIT010000005">
    <property type="protein sequence ID" value="CAD6501924.1"/>
    <property type="molecule type" value="Genomic_DNA"/>
</dbReference>
<protein>
    <submittedName>
        <fullName evidence="1">BgTH12-02169</fullName>
    </submittedName>
</protein>
<evidence type="ECO:0000313" key="2">
    <source>
        <dbReference type="Proteomes" id="UP000683417"/>
    </source>
</evidence>
<sequence length="72" mass="8436">MIREKIKRRKDKAKAEDELPNKCIEYFKECAWIMEEYVLVSEGHQKNENVVLDTSATHLSRIKEQALVQLCG</sequence>
<dbReference type="AlphaFoldDB" id="A0A9W4GDU9"/>
<organism evidence="1 2">
    <name type="scientific">Blumeria graminis f. sp. triticale</name>
    <dbReference type="NCBI Taxonomy" id="1689686"/>
    <lineage>
        <taxon>Eukaryota</taxon>
        <taxon>Fungi</taxon>
        <taxon>Dikarya</taxon>
        <taxon>Ascomycota</taxon>
        <taxon>Pezizomycotina</taxon>
        <taxon>Leotiomycetes</taxon>
        <taxon>Erysiphales</taxon>
        <taxon>Erysiphaceae</taxon>
        <taxon>Blumeria</taxon>
    </lineage>
</organism>
<dbReference type="Proteomes" id="UP000683417">
    <property type="component" value="Unassembled WGS sequence"/>
</dbReference>
<reference evidence="1" key="1">
    <citation type="submission" date="2020-10" db="EMBL/GenBank/DDBJ databases">
        <authorList>
            <person name="Muller C M."/>
        </authorList>
    </citation>
    <scope>NUCLEOTIDE SEQUENCE</scope>
    <source>
        <strain evidence="1">THUN-12</strain>
    </source>
</reference>
<proteinExistence type="predicted"/>
<accession>A0A9W4GDU9</accession>
<comment type="caution">
    <text evidence="1">The sequence shown here is derived from an EMBL/GenBank/DDBJ whole genome shotgun (WGS) entry which is preliminary data.</text>
</comment>
<name>A0A9W4GDU9_BLUGR</name>
<gene>
    <name evidence="1" type="ORF">BGTH12_LOCUS3282</name>
</gene>